<dbReference type="GO" id="GO:0097588">
    <property type="term" value="P:archaeal or bacterial-type flagellum-dependent cell motility"/>
    <property type="evidence" value="ECO:0007669"/>
    <property type="project" value="InterPro"/>
</dbReference>
<keyword evidence="2" id="KW-0282">Flagellum</keyword>
<dbReference type="GeneID" id="7272122"/>
<dbReference type="PANTHER" id="PTHR35903">
    <property type="entry name" value="FLAGELLIN B1"/>
    <property type="match status" value="1"/>
</dbReference>
<keyword evidence="1" id="KW-0812">Transmembrane</keyword>
<keyword evidence="1" id="KW-1133">Transmembrane helix</keyword>
<evidence type="ECO:0000256" key="1">
    <source>
        <dbReference type="SAM" id="Phobius"/>
    </source>
</evidence>
<proteinExistence type="predicted"/>
<protein>
    <submittedName>
        <fullName evidence="2">Flagellin</fullName>
    </submittedName>
</protein>
<reference evidence="2 3" key="1">
    <citation type="journal article" date="2015" name="Genome Announc.">
        <title>Complete Genome Sequence of Methanosphaerula palustris E1-9CT, a Hydrogenotrophic Methanogen Isolated from a Minerotrophic Fen Peatland.</title>
        <authorList>
            <person name="Cadillo-Quiroz H."/>
            <person name="Browne P."/>
            <person name="Kyrpides N."/>
            <person name="Woyke T."/>
            <person name="Goodwin L."/>
            <person name="Detter C."/>
            <person name="Yavitt J.B."/>
            <person name="Zinder S.H."/>
        </authorList>
    </citation>
    <scope>NUCLEOTIDE SEQUENCE [LARGE SCALE GENOMIC DNA]</scope>
    <source>
        <strain evidence="3">ATCC BAA-1556 / DSM 19958 / E1-9c</strain>
    </source>
</reference>
<keyword evidence="3" id="KW-1185">Reference proteome</keyword>
<dbReference type="EMBL" id="CP001338">
    <property type="protein sequence ID" value="ACL17679.1"/>
    <property type="molecule type" value="Genomic_DNA"/>
</dbReference>
<dbReference type="InterPro" id="IPR002774">
    <property type="entry name" value="Flagellin_arc-type"/>
</dbReference>
<keyword evidence="2" id="KW-0969">Cilium</keyword>
<dbReference type="RefSeq" id="WP_012618998.1">
    <property type="nucleotide sequence ID" value="NC_011832.1"/>
</dbReference>
<organism evidence="2 3">
    <name type="scientific">Methanosphaerula palustris (strain ATCC BAA-1556 / DSM 19958 / E1-9c)</name>
    <dbReference type="NCBI Taxonomy" id="521011"/>
    <lineage>
        <taxon>Archaea</taxon>
        <taxon>Methanobacteriati</taxon>
        <taxon>Methanobacteriota</taxon>
        <taxon>Stenosarchaea group</taxon>
        <taxon>Methanomicrobia</taxon>
        <taxon>Methanomicrobiales</taxon>
        <taxon>Methanoregulaceae</taxon>
        <taxon>Methanosphaerula</taxon>
    </lineage>
</organism>
<keyword evidence="1" id="KW-0472">Membrane</keyword>
<sequence length="200" mass="20208">MNLSIGSATNNEAAFTGLEAAIVLIAFVVVASTFTYVVLGAGFFTTQKSQETVHTAVGQASSAVEIVGNVYGKGIAGTSIDTIVFSIGLAAGATPVDLNKTVLTFSTGDTIETLAFAGSGSTDGSGTVTAGKWAISSQDNSLGAENKVLDSGEQFTITAMPSTALNAYAGFNIDVKPAAGAALAIHRTVPAYIDAVNLLY</sequence>
<dbReference type="KEGG" id="mpl:Mpal_2399"/>
<feature type="transmembrane region" description="Helical" evidence="1">
    <location>
        <begin position="20"/>
        <end position="44"/>
    </location>
</feature>
<name>B8GEH8_METPE</name>
<dbReference type="Proteomes" id="UP000002457">
    <property type="component" value="Chromosome"/>
</dbReference>
<dbReference type="HOGENOM" id="CLU_084671_1_0_2"/>
<dbReference type="GO" id="GO:0005198">
    <property type="term" value="F:structural molecule activity"/>
    <property type="evidence" value="ECO:0007669"/>
    <property type="project" value="InterPro"/>
</dbReference>
<accession>B8GEH8</accession>
<keyword evidence="2" id="KW-0966">Cell projection</keyword>
<dbReference type="AlphaFoldDB" id="B8GEH8"/>
<dbReference type="PANTHER" id="PTHR35903:SF1">
    <property type="entry name" value="FLAGELLIN B1"/>
    <property type="match status" value="1"/>
</dbReference>
<gene>
    <name evidence="2" type="ordered locus">Mpal_2399</name>
</gene>
<evidence type="ECO:0000313" key="3">
    <source>
        <dbReference type="Proteomes" id="UP000002457"/>
    </source>
</evidence>
<dbReference type="OrthoDB" id="111617at2157"/>
<dbReference type="Pfam" id="PF01917">
    <property type="entry name" value="Flagellin_arch-type"/>
    <property type="match status" value="1"/>
</dbReference>
<evidence type="ECO:0000313" key="2">
    <source>
        <dbReference type="EMBL" id="ACL17679.1"/>
    </source>
</evidence>
<dbReference type="eggNOG" id="arCOG01829">
    <property type="taxonomic scope" value="Archaea"/>
</dbReference>